<organism evidence="1 2">
    <name type="scientific">Stenotrophomonas sepilia</name>
    <dbReference type="NCBI Taxonomy" id="2860290"/>
    <lineage>
        <taxon>Bacteria</taxon>
        <taxon>Pseudomonadati</taxon>
        <taxon>Pseudomonadota</taxon>
        <taxon>Gammaproteobacteria</taxon>
        <taxon>Lysobacterales</taxon>
        <taxon>Lysobacteraceae</taxon>
        <taxon>Stenotrophomonas</taxon>
        <taxon>Stenotrophomonas maltophilia group</taxon>
    </lineage>
</organism>
<protein>
    <recommendedName>
        <fullName evidence="3">C2H2-type domain-containing protein</fullName>
    </recommendedName>
</protein>
<reference evidence="2" key="1">
    <citation type="submission" date="2023-07" db="EMBL/GenBank/DDBJ databases">
        <title>Genome sequence of Stenotrophomonas sp. Alg010 isolated from Sargassum waste.</title>
        <authorList>
            <person name="Mohapatra"/>
            <person name="B.R."/>
        </authorList>
    </citation>
    <scope>NUCLEOTIDE SEQUENCE [LARGE SCALE GENOMIC DNA]</scope>
    <source>
        <strain evidence="2">Alg010</strain>
    </source>
</reference>
<dbReference type="EMBL" id="BTRJ01000009">
    <property type="protein sequence ID" value="GMR27002.1"/>
    <property type="molecule type" value="Genomic_DNA"/>
</dbReference>
<keyword evidence="2" id="KW-1185">Reference proteome</keyword>
<evidence type="ECO:0008006" key="3">
    <source>
        <dbReference type="Google" id="ProtNLM"/>
    </source>
</evidence>
<accession>A0ABQ6Q9Z5</accession>
<evidence type="ECO:0000313" key="1">
    <source>
        <dbReference type="EMBL" id="GMR27002.1"/>
    </source>
</evidence>
<proteinExistence type="predicted"/>
<sequence>MVELMIRDPHRYCPDCGLAGYIDYTDIPASVRTYTRADGEYSDHVGPSRDCECRDCGASFTLTVWENCHG</sequence>
<evidence type="ECO:0000313" key="2">
    <source>
        <dbReference type="Proteomes" id="UP001306668"/>
    </source>
</evidence>
<name>A0ABQ6Q9Z5_9GAMM</name>
<dbReference type="Proteomes" id="UP001306668">
    <property type="component" value="Unassembled WGS sequence"/>
</dbReference>
<gene>
    <name evidence="1" type="ORF">STENOSP10_12210</name>
</gene>
<comment type="caution">
    <text evidence="1">The sequence shown here is derived from an EMBL/GenBank/DDBJ whole genome shotgun (WGS) entry which is preliminary data.</text>
</comment>